<reference evidence="17 18" key="1">
    <citation type="journal article" date="2015" name="Genome Biol. Evol.">
        <title>Comparative Genomics of a Bacterivorous Green Alga Reveals Evolutionary Causalities and Consequences of Phago-Mixotrophic Mode of Nutrition.</title>
        <authorList>
            <person name="Burns J.A."/>
            <person name="Paasch A."/>
            <person name="Narechania A."/>
            <person name="Kim E."/>
        </authorList>
    </citation>
    <scope>NUCLEOTIDE SEQUENCE [LARGE SCALE GENOMIC DNA]</scope>
    <source>
        <strain evidence="17 18">PLY_AMNH</strain>
    </source>
</reference>
<comment type="caution">
    <text evidence="17">The sequence shown here is derived from an EMBL/GenBank/DDBJ whole genome shotgun (WGS) entry which is preliminary data.</text>
</comment>
<sequence>MFGIFELAGYRLEEDFLIVFPYYDITTSSGAAVHDIIPGHDEQSLRAKRVRVQARQFSPPPPPPTKSKAQRKADRARKEREARIAAKEAAKIAKLEAKVAANLAAQDAAKAAKELDAFEEKCATCNFSTTKRGEWKVHIKSLKHRSLNGMDITGTVWCCGCEETLTGADSAMLQRQCHPTLEVALCAHCHVAVSQTVDSEGRVAVDKNGSEEHCCLCGAHDGQTLVCCEQCPRGFCEPCCARLLVPLTCTDGLLKDSADPELNAARERAVQQLLADDNEWHCFECCADLKPSEYKTVGASVARDAVDFLRETFEVAKKVMDKGGSSSKILEDISVWKELRDHFAQERVQFVVDNMGAFEPFITPTVASALRSHVQNRGASKQLHQAGSKAKGGPDVQTQLEMALVPKTETIRDYQSAGVRWLLDQYVRGAGMVLADEMGLGKTMQATLFMRSVTLANWRGSGAFPHVVVTPLSVVGTWRRELQRWWPSCRVVVLQGDGRAHVKSSKLRLGTFDVCLTTCETMRSEKVWFSHGRVRWGCLVFDEAHKAKNEESDVSKAARRIPCLGRALLTGTPVQNNTHEVYALLNLLFPEAFTSSKVIDEAFDLSAFNPRVDEHLLSLLAQAMEPVMLRRTKKSVGLQLPEKTTRTVYVPLMPMQTFWYKALLTQELPQLGEAAAAKKLSKKMLENLVMQLRKCCNHPYSFQSAEPHPYRTGEHLVTTSGKLVALDKLLHDVLGGLGNAAAVEDGAEEGTDNTAYYNLPAGTEAGLCMLDGKRKRAPAASARGGCKRAGVGRKVVIFSSFTMTLDTLDEYLRLRRYSFLRLDGTTCSLQRQVDVEDFQRPGSPWQIYLVSTRAGGLGLTLTAADTVVLFDSNYNPQVDKQAMDRVHRIGQTRPVDVYRIISEGTVEESMLGRANRKLVLDAAVMGSEQGPADPLRSAGLFKDESVSQVVEMLMQGVETLECDAEAQDEGEGGVVSTAASQQFMQLTFEQMMERSRAREVRIQLASRKALQSAGTPHEAALDVDMVSATTDAAASDVDTRRSVDTAMVCGAQEDGSGGGLGAEGTALERLLKARTGNSNMFRGVDYNKVKALKRTSKFMEGDEEERIAQAWMEASGGASGQAGRATVMRMATVTLEGLGVVGEVPDNMVVECNMCLGELRKPLSNWMLFLSENTARVQKTLTEAQRASGGGVAKILGAMWQRMSATERAPYDNKAEKDRQRFVRQVADTVSSFGNASNEIGVKKSALKGVEKERGWQHRATCMVCSSGAFTKTRGELLACQRCPMSLHRGCMSDAATMMTNDALSSCSHHKCAVCKQGPGHTGGALLVCASCPNAFCGDHRPSQSVLTRSCPWAQQLGFVPNSTFIYFECGLCK</sequence>
<evidence type="ECO:0000256" key="4">
    <source>
        <dbReference type="ARBA" id="ARBA00022723"/>
    </source>
</evidence>
<dbReference type="SMART" id="SM00249">
    <property type="entry name" value="PHD"/>
    <property type="match status" value="2"/>
</dbReference>
<dbReference type="SMART" id="SM00490">
    <property type="entry name" value="HELICc"/>
    <property type="match status" value="1"/>
</dbReference>
<organism evidence="17 18">
    <name type="scientific">Cymbomonas tetramitiformis</name>
    <dbReference type="NCBI Taxonomy" id="36881"/>
    <lineage>
        <taxon>Eukaryota</taxon>
        <taxon>Viridiplantae</taxon>
        <taxon>Chlorophyta</taxon>
        <taxon>Pyramimonadophyceae</taxon>
        <taxon>Pyramimonadales</taxon>
        <taxon>Pyramimonadaceae</taxon>
        <taxon>Cymbomonas</taxon>
    </lineage>
</organism>
<keyword evidence="4" id="KW-0479">Metal-binding</keyword>
<accession>A0AAE0GS61</accession>
<dbReference type="GO" id="GO:0003677">
    <property type="term" value="F:DNA binding"/>
    <property type="evidence" value="ECO:0007669"/>
    <property type="project" value="UniProtKB-UniRule"/>
</dbReference>
<dbReference type="InterPro" id="IPR000330">
    <property type="entry name" value="SNF2_N"/>
</dbReference>
<evidence type="ECO:0000256" key="10">
    <source>
        <dbReference type="ARBA" id="ARBA00031106"/>
    </source>
</evidence>
<dbReference type="CDD" id="cd17919">
    <property type="entry name" value="DEXHc_Snf"/>
    <property type="match status" value="1"/>
</dbReference>
<keyword evidence="8" id="KW-0779">Telomere</keyword>
<feature type="domain" description="HMG box" evidence="13">
    <location>
        <begin position="1159"/>
        <end position="1230"/>
    </location>
</feature>
<keyword evidence="9 11" id="KW-0539">Nucleus</keyword>
<keyword evidence="6" id="KW-0378">Hydrolase</keyword>
<keyword evidence="5" id="KW-0863">Zinc-finger</keyword>
<feature type="region of interest" description="Disordered" evidence="12">
    <location>
        <begin position="53"/>
        <end position="79"/>
    </location>
</feature>
<dbReference type="SUPFAM" id="SSF52540">
    <property type="entry name" value="P-loop containing nucleoside triphosphate hydrolases"/>
    <property type="match status" value="2"/>
</dbReference>
<dbReference type="InterPro" id="IPR025766">
    <property type="entry name" value="ADD"/>
</dbReference>
<dbReference type="Gene3D" id="3.40.50.10810">
    <property type="entry name" value="Tandem AAA-ATPase domain"/>
    <property type="match status" value="1"/>
</dbReference>
<dbReference type="Pfam" id="PF00271">
    <property type="entry name" value="Helicase_C"/>
    <property type="match status" value="1"/>
</dbReference>
<feature type="domain" description="Helicase C-terminal" evidence="15">
    <location>
        <begin position="785"/>
        <end position="941"/>
    </location>
</feature>
<evidence type="ECO:0000256" key="5">
    <source>
        <dbReference type="ARBA" id="ARBA00022771"/>
    </source>
</evidence>
<dbReference type="InterPro" id="IPR036910">
    <property type="entry name" value="HMG_box_dom_sf"/>
</dbReference>
<dbReference type="GO" id="GO:0016787">
    <property type="term" value="F:hydrolase activity"/>
    <property type="evidence" value="ECO:0007669"/>
    <property type="project" value="UniProtKB-KW"/>
</dbReference>
<dbReference type="SMART" id="SM00398">
    <property type="entry name" value="HMG"/>
    <property type="match status" value="1"/>
</dbReference>
<dbReference type="InterPro" id="IPR001650">
    <property type="entry name" value="Helicase_C-like"/>
</dbReference>
<evidence type="ECO:0000313" key="17">
    <source>
        <dbReference type="EMBL" id="KAK3283364.1"/>
    </source>
</evidence>
<evidence type="ECO:0000256" key="11">
    <source>
        <dbReference type="PROSITE-ProRule" id="PRU00267"/>
    </source>
</evidence>
<evidence type="ECO:0000256" key="12">
    <source>
        <dbReference type="SAM" id="MobiDB-lite"/>
    </source>
</evidence>
<dbReference type="InterPro" id="IPR027417">
    <property type="entry name" value="P-loop_NTPase"/>
</dbReference>
<dbReference type="InterPro" id="IPR038718">
    <property type="entry name" value="SNF2-like_sf"/>
</dbReference>
<protein>
    <recommendedName>
        <fullName evidence="10">ATP-dependent helicase ATRX</fullName>
    </recommendedName>
</protein>
<evidence type="ECO:0000256" key="8">
    <source>
        <dbReference type="ARBA" id="ARBA00022895"/>
    </source>
</evidence>
<dbReference type="PROSITE" id="PS51194">
    <property type="entry name" value="HELICASE_CTER"/>
    <property type="match status" value="1"/>
</dbReference>
<evidence type="ECO:0000259" key="13">
    <source>
        <dbReference type="PROSITE" id="PS50118"/>
    </source>
</evidence>
<dbReference type="PROSITE" id="PS51533">
    <property type="entry name" value="ADD"/>
    <property type="match status" value="1"/>
</dbReference>
<dbReference type="PANTHER" id="PTHR10799">
    <property type="entry name" value="SNF2/RAD54 HELICASE FAMILY"/>
    <property type="match status" value="1"/>
</dbReference>
<dbReference type="Pfam" id="PF00176">
    <property type="entry name" value="SNF2-rel_dom"/>
    <property type="match status" value="1"/>
</dbReference>
<evidence type="ECO:0000259" key="14">
    <source>
        <dbReference type="PROSITE" id="PS51192"/>
    </source>
</evidence>
<dbReference type="InterPro" id="IPR001965">
    <property type="entry name" value="Znf_PHD"/>
</dbReference>
<dbReference type="Gene3D" id="3.40.50.300">
    <property type="entry name" value="P-loop containing nucleotide triphosphate hydrolases"/>
    <property type="match status" value="2"/>
</dbReference>
<keyword evidence="11" id="KW-0238">DNA-binding</keyword>
<dbReference type="GO" id="GO:0008270">
    <property type="term" value="F:zinc ion binding"/>
    <property type="evidence" value="ECO:0007669"/>
    <property type="project" value="UniProtKB-KW"/>
</dbReference>
<keyword evidence="3" id="KW-0158">Chromosome</keyword>
<comment type="subcellular location">
    <subcellularLocation>
        <location evidence="2">Chromosome</location>
        <location evidence="2">Telomere</location>
    </subcellularLocation>
    <subcellularLocation>
        <location evidence="1">Nucleus</location>
    </subcellularLocation>
</comment>
<dbReference type="InterPro" id="IPR014001">
    <property type="entry name" value="Helicase_ATP-bd"/>
</dbReference>
<feature type="domain" description="Helicase ATP-binding" evidence="14">
    <location>
        <begin position="423"/>
        <end position="591"/>
    </location>
</feature>
<keyword evidence="18" id="KW-1185">Reference proteome</keyword>
<dbReference type="PROSITE" id="PS51192">
    <property type="entry name" value="HELICASE_ATP_BIND_1"/>
    <property type="match status" value="1"/>
</dbReference>
<dbReference type="CDD" id="cd18793">
    <property type="entry name" value="SF2_C_SNF"/>
    <property type="match status" value="1"/>
</dbReference>
<dbReference type="Proteomes" id="UP001190700">
    <property type="component" value="Unassembled WGS sequence"/>
</dbReference>
<feature type="DNA-binding region" description="HMG box" evidence="11">
    <location>
        <begin position="1159"/>
        <end position="1230"/>
    </location>
</feature>
<dbReference type="GO" id="GO:0000781">
    <property type="term" value="C:chromosome, telomeric region"/>
    <property type="evidence" value="ECO:0007669"/>
    <property type="project" value="UniProtKB-SubCell"/>
</dbReference>
<name>A0AAE0GS61_9CHLO</name>
<dbReference type="InterPro" id="IPR009071">
    <property type="entry name" value="HMG_box_dom"/>
</dbReference>
<dbReference type="GO" id="GO:0005634">
    <property type="term" value="C:nucleus"/>
    <property type="evidence" value="ECO:0007669"/>
    <property type="project" value="UniProtKB-SubCell"/>
</dbReference>
<feature type="domain" description="PHD-type" evidence="16">
    <location>
        <begin position="146"/>
        <end position="314"/>
    </location>
</feature>
<proteinExistence type="predicted"/>
<evidence type="ECO:0000256" key="7">
    <source>
        <dbReference type="ARBA" id="ARBA00022833"/>
    </source>
</evidence>
<evidence type="ECO:0000256" key="3">
    <source>
        <dbReference type="ARBA" id="ARBA00022454"/>
    </source>
</evidence>
<dbReference type="SMART" id="SM00487">
    <property type="entry name" value="DEXDc"/>
    <property type="match status" value="1"/>
</dbReference>
<dbReference type="Gene3D" id="1.10.30.10">
    <property type="entry name" value="High mobility group box domain"/>
    <property type="match status" value="1"/>
</dbReference>
<dbReference type="SUPFAM" id="SSF47095">
    <property type="entry name" value="HMG-box"/>
    <property type="match status" value="1"/>
</dbReference>
<evidence type="ECO:0000259" key="16">
    <source>
        <dbReference type="PROSITE" id="PS51533"/>
    </source>
</evidence>
<evidence type="ECO:0000259" key="15">
    <source>
        <dbReference type="PROSITE" id="PS51194"/>
    </source>
</evidence>
<gene>
    <name evidence="17" type="ORF">CYMTET_8935</name>
</gene>
<dbReference type="PROSITE" id="PS50118">
    <property type="entry name" value="HMG_BOX_2"/>
    <property type="match status" value="1"/>
</dbReference>
<evidence type="ECO:0000256" key="2">
    <source>
        <dbReference type="ARBA" id="ARBA00004574"/>
    </source>
</evidence>
<evidence type="ECO:0000313" key="18">
    <source>
        <dbReference type="Proteomes" id="UP001190700"/>
    </source>
</evidence>
<evidence type="ECO:0000256" key="6">
    <source>
        <dbReference type="ARBA" id="ARBA00022801"/>
    </source>
</evidence>
<dbReference type="Pfam" id="PF00505">
    <property type="entry name" value="HMG_box"/>
    <property type="match status" value="1"/>
</dbReference>
<keyword evidence="7" id="KW-0862">Zinc</keyword>
<dbReference type="GO" id="GO:0005524">
    <property type="term" value="F:ATP binding"/>
    <property type="evidence" value="ECO:0007669"/>
    <property type="project" value="InterPro"/>
</dbReference>
<dbReference type="InterPro" id="IPR049730">
    <property type="entry name" value="SNF2/RAD54-like_C"/>
</dbReference>
<evidence type="ECO:0000256" key="9">
    <source>
        <dbReference type="ARBA" id="ARBA00023242"/>
    </source>
</evidence>
<dbReference type="EMBL" id="LGRX02002839">
    <property type="protein sequence ID" value="KAK3283364.1"/>
    <property type="molecule type" value="Genomic_DNA"/>
</dbReference>
<evidence type="ECO:0000256" key="1">
    <source>
        <dbReference type="ARBA" id="ARBA00004123"/>
    </source>
</evidence>